<reference evidence="2" key="1">
    <citation type="journal article" date="2003" name="J. Gen. Virol.">
        <title>Molecular epidemiology of rabies epizootics in Colombia: evidence for human and dog rabies associated with bats.</title>
        <authorList>
            <person name="Paez A."/>
            <person name="Nunez C."/>
            <person name="Garcia C."/>
            <person name="Boshell J."/>
        </authorList>
    </citation>
    <scope>NUCLEOTIDE SEQUENCE</scope>
    <source>
        <strain evidence="2">B01/00</strain>
    </source>
</reference>
<gene>
    <name evidence="2" type="primary">G</name>
</gene>
<sequence>LATLMLIIFFLTCCRRFNRTKPMQGGLGEPERKVSVTPQNGKVISSWE</sequence>
<protein>
    <submittedName>
        <fullName evidence="2">Glycoprotein</fullName>
    </submittedName>
</protein>
<evidence type="ECO:0000256" key="1">
    <source>
        <dbReference type="SAM" id="MobiDB-lite"/>
    </source>
</evidence>
<name>Q80KI1_RABV</name>
<feature type="non-terminal residue" evidence="2">
    <location>
        <position position="1"/>
    </location>
</feature>
<feature type="compositionally biased region" description="Polar residues" evidence="1">
    <location>
        <begin position="36"/>
        <end position="48"/>
    </location>
</feature>
<feature type="non-terminal residue" evidence="2">
    <location>
        <position position="48"/>
    </location>
</feature>
<feature type="region of interest" description="Disordered" evidence="1">
    <location>
        <begin position="22"/>
        <end position="48"/>
    </location>
</feature>
<proteinExistence type="predicted"/>
<organism evidence="2">
    <name type="scientific">Rabies virus</name>
    <name type="common">RABV</name>
    <name type="synonym">Lyssavirus rabies</name>
    <dbReference type="NCBI Taxonomy" id="11292"/>
    <lineage>
        <taxon>Viruses</taxon>
        <taxon>Riboviria</taxon>
        <taxon>Orthornavirae</taxon>
        <taxon>Negarnaviricota</taxon>
        <taxon>Haploviricotina</taxon>
        <taxon>Monjiviricetes</taxon>
        <taxon>Mononegavirales</taxon>
        <taxon>Rhabdoviridae</taxon>
        <taxon>Alpharhabdovirinae</taxon>
        <taxon>Lyssavirus</taxon>
    </lineage>
</organism>
<dbReference type="EMBL" id="AY191604">
    <property type="protein sequence ID" value="AAO39093.1"/>
    <property type="molecule type" value="Genomic_RNA"/>
</dbReference>
<evidence type="ECO:0000313" key="2">
    <source>
        <dbReference type="EMBL" id="AAO39093.1"/>
    </source>
</evidence>
<accession>Q80KI1</accession>